<dbReference type="EMBL" id="JBGBZN010000002">
    <property type="protein sequence ID" value="MEY9473128.1"/>
    <property type="molecule type" value="Genomic_DNA"/>
</dbReference>
<gene>
    <name evidence="1" type="ORF">ABH992_005527</name>
</gene>
<evidence type="ECO:0000313" key="2">
    <source>
        <dbReference type="Proteomes" id="UP001565474"/>
    </source>
</evidence>
<evidence type="ECO:0000313" key="1">
    <source>
        <dbReference type="EMBL" id="MEY9473128.1"/>
    </source>
</evidence>
<dbReference type="Pfam" id="PF18982">
    <property type="entry name" value="JetA"/>
    <property type="match status" value="1"/>
</dbReference>
<protein>
    <submittedName>
        <fullName evidence="1">CHASE3 domain sensor protein</fullName>
    </submittedName>
</protein>
<organism evidence="1 2">
    <name type="scientific">Bradyrhizobium yuanmingense</name>
    <dbReference type="NCBI Taxonomy" id="108015"/>
    <lineage>
        <taxon>Bacteria</taxon>
        <taxon>Pseudomonadati</taxon>
        <taxon>Pseudomonadota</taxon>
        <taxon>Alphaproteobacteria</taxon>
        <taxon>Hyphomicrobiales</taxon>
        <taxon>Nitrobacteraceae</taxon>
        <taxon>Bradyrhizobium</taxon>
    </lineage>
</organism>
<keyword evidence="2" id="KW-1185">Reference proteome</keyword>
<reference evidence="1 2" key="1">
    <citation type="submission" date="2024-07" db="EMBL/GenBank/DDBJ databases">
        <title>Genomic Encyclopedia of Type Strains, Phase V (KMG-V): Genome sequencing to study the core and pangenomes of soil and plant-associated prokaryotes.</title>
        <authorList>
            <person name="Whitman W."/>
        </authorList>
    </citation>
    <scope>NUCLEOTIDE SEQUENCE [LARGE SCALE GENOMIC DNA]</scope>
    <source>
        <strain evidence="1 2">USDA 222</strain>
    </source>
</reference>
<sequence>MQIRLNLEAVEKLRPEIIDRKQREAAIAVREARNQADQFTKSLRAILADLKRVRRTVMESKTVATRLEAFFEEFVDSC</sequence>
<proteinExistence type="predicted"/>
<accession>A0ABV4GMG2</accession>
<name>A0ABV4GMG2_9BRAD</name>
<dbReference type="InterPro" id="IPR043773">
    <property type="entry name" value="JetA"/>
</dbReference>
<dbReference type="Proteomes" id="UP001565474">
    <property type="component" value="Unassembled WGS sequence"/>
</dbReference>
<comment type="caution">
    <text evidence="1">The sequence shown here is derived from an EMBL/GenBank/DDBJ whole genome shotgun (WGS) entry which is preliminary data.</text>
</comment>